<evidence type="ECO:0000313" key="3">
    <source>
        <dbReference type="WBParaSite" id="Hba_06070"/>
    </source>
</evidence>
<keyword evidence="2" id="KW-1185">Reference proteome</keyword>
<dbReference type="Proteomes" id="UP000095283">
    <property type="component" value="Unplaced"/>
</dbReference>
<dbReference type="WBParaSite" id="Hba_06070">
    <property type="protein sequence ID" value="Hba_06070"/>
    <property type="gene ID" value="Hba_06070"/>
</dbReference>
<feature type="transmembrane region" description="Helical" evidence="1">
    <location>
        <begin position="30"/>
        <end position="52"/>
    </location>
</feature>
<feature type="transmembrane region" description="Helical" evidence="1">
    <location>
        <begin position="190"/>
        <end position="207"/>
    </location>
</feature>
<evidence type="ECO:0000313" key="2">
    <source>
        <dbReference type="Proteomes" id="UP000095283"/>
    </source>
</evidence>
<sequence length="208" mass="24459">MVQLQNLRSACWEYRSSINSLKRQLKDKRLVNYLCYYIFMRLCFSCPTGYGICYTNKLVRCTFKCIISVLYISIVPSELVFTAINPRAFLNEAEKIRFLTGDNRDKELGSLANYFMETVSVFGGSTMRKRMIILNHFLGESYINWGYQVRCAHNSNRDVFNFLITDPTFGQYSTSHCSMCYNDEYDQREIIPISLFLIMFVSIWVYYS</sequence>
<reference evidence="3" key="1">
    <citation type="submission" date="2016-11" db="UniProtKB">
        <authorList>
            <consortium name="WormBaseParasite"/>
        </authorList>
    </citation>
    <scope>IDENTIFICATION</scope>
</reference>
<keyword evidence="1" id="KW-0812">Transmembrane</keyword>
<name>A0A1I7WLX7_HETBA</name>
<dbReference type="AlphaFoldDB" id="A0A1I7WLX7"/>
<keyword evidence="1" id="KW-1133">Transmembrane helix</keyword>
<accession>A0A1I7WLX7</accession>
<organism evidence="2 3">
    <name type="scientific">Heterorhabditis bacteriophora</name>
    <name type="common">Entomopathogenic nematode worm</name>
    <dbReference type="NCBI Taxonomy" id="37862"/>
    <lineage>
        <taxon>Eukaryota</taxon>
        <taxon>Metazoa</taxon>
        <taxon>Ecdysozoa</taxon>
        <taxon>Nematoda</taxon>
        <taxon>Chromadorea</taxon>
        <taxon>Rhabditida</taxon>
        <taxon>Rhabditina</taxon>
        <taxon>Rhabditomorpha</taxon>
        <taxon>Strongyloidea</taxon>
        <taxon>Heterorhabditidae</taxon>
        <taxon>Heterorhabditis</taxon>
    </lineage>
</organism>
<protein>
    <submittedName>
        <fullName evidence="3">Peptidase_M13 domain-containing protein</fullName>
    </submittedName>
</protein>
<evidence type="ECO:0000256" key="1">
    <source>
        <dbReference type="SAM" id="Phobius"/>
    </source>
</evidence>
<proteinExistence type="predicted"/>
<keyword evidence="1" id="KW-0472">Membrane</keyword>